<dbReference type="EMBL" id="BARS01058602">
    <property type="protein sequence ID" value="GAG49716.1"/>
    <property type="molecule type" value="Genomic_DNA"/>
</dbReference>
<name>X0ZNE4_9ZZZZ</name>
<comment type="caution">
    <text evidence="1">The sequence shown here is derived from an EMBL/GenBank/DDBJ whole genome shotgun (WGS) entry which is preliminary data.</text>
</comment>
<reference evidence="1" key="1">
    <citation type="journal article" date="2014" name="Front. Microbiol.">
        <title>High frequency of phylogenetically diverse reductive dehalogenase-homologous genes in deep subseafloor sedimentary metagenomes.</title>
        <authorList>
            <person name="Kawai M."/>
            <person name="Futagami T."/>
            <person name="Toyoda A."/>
            <person name="Takaki Y."/>
            <person name="Nishi S."/>
            <person name="Hori S."/>
            <person name="Arai W."/>
            <person name="Tsubouchi T."/>
            <person name="Morono Y."/>
            <person name="Uchiyama I."/>
            <person name="Ito T."/>
            <person name="Fujiyama A."/>
            <person name="Inagaki F."/>
            <person name="Takami H."/>
        </authorList>
    </citation>
    <scope>NUCLEOTIDE SEQUENCE</scope>
    <source>
        <strain evidence="1">Expedition CK06-06</strain>
    </source>
</reference>
<gene>
    <name evidence="1" type="ORF">S01H1_85369</name>
</gene>
<dbReference type="AlphaFoldDB" id="X0ZNE4"/>
<accession>X0ZNE4</accession>
<protein>
    <submittedName>
        <fullName evidence="1">Uncharacterized protein</fullName>
    </submittedName>
</protein>
<organism evidence="1">
    <name type="scientific">marine sediment metagenome</name>
    <dbReference type="NCBI Taxonomy" id="412755"/>
    <lineage>
        <taxon>unclassified sequences</taxon>
        <taxon>metagenomes</taxon>
        <taxon>ecological metagenomes</taxon>
    </lineage>
</organism>
<sequence>MLEIKKTAIALDEQELLELERIVTDGEEKEALRFLKKFVYDRIAHAQQERLKSHLDTGGKLVEKFKESSSI</sequence>
<proteinExistence type="predicted"/>
<evidence type="ECO:0000313" key="1">
    <source>
        <dbReference type="EMBL" id="GAG49716.1"/>
    </source>
</evidence>